<comment type="similarity">
    <text evidence="1 4">Belongs to the metallophosphoesterase superfamily. YfcE family.</text>
</comment>
<dbReference type="PROSITE" id="PS01269">
    <property type="entry name" value="UPF0025"/>
    <property type="match status" value="1"/>
</dbReference>
<comment type="cofactor">
    <cofactor evidence="4">
        <name>a divalent metal cation</name>
        <dbReference type="ChEBI" id="CHEBI:60240"/>
    </cofactor>
</comment>
<sequence length="158" mass="16421">MAAGTRVVGLISDTHGLVRASVHAALAGVELILHAGDVGDGVLEELELIAPTLAVRGNTDPPGDPRLPLELVREVGGVTIHVSHGHETGSPTPAKLLARYPHDVLVYGHTHRQLVTRADARLVVNPGAAGARRFNLTPSVARLTISDGRADAALVDLG</sequence>
<reference evidence="6" key="1">
    <citation type="submission" date="2020-02" db="EMBL/GenBank/DDBJ databases">
        <authorList>
            <person name="Meier V. D."/>
        </authorList>
    </citation>
    <scope>NUCLEOTIDE SEQUENCE</scope>
    <source>
        <strain evidence="6">AVDCRST_MAG40</strain>
    </source>
</reference>
<dbReference type="InterPro" id="IPR020935">
    <property type="entry name" value="PdiEstase_YfcE_CS"/>
</dbReference>
<evidence type="ECO:0000256" key="2">
    <source>
        <dbReference type="ARBA" id="ARBA00022723"/>
    </source>
</evidence>
<dbReference type="Pfam" id="PF12850">
    <property type="entry name" value="Metallophos_2"/>
    <property type="match status" value="1"/>
</dbReference>
<accession>A0A6J4LMD6</accession>
<feature type="domain" description="Calcineurin-like phosphoesterase" evidence="5">
    <location>
        <begin position="8"/>
        <end position="147"/>
    </location>
</feature>
<evidence type="ECO:0000256" key="3">
    <source>
        <dbReference type="ARBA" id="ARBA00022801"/>
    </source>
</evidence>
<dbReference type="GO" id="GO:0016787">
    <property type="term" value="F:hydrolase activity"/>
    <property type="evidence" value="ECO:0007669"/>
    <property type="project" value="UniProtKB-UniRule"/>
</dbReference>
<evidence type="ECO:0000259" key="5">
    <source>
        <dbReference type="Pfam" id="PF12850"/>
    </source>
</evidence>
<dbReference type="InterPro" id="IPR000979">
    <property type="entry name" value="Phosphodiesterase_MJ0936/Vps29"/>
</dbReference>
<organism evidence="6">
    <name type="scientific">uncultured Gemmatimonadaceae bacterium</name>
    <dbReference type="NCBI Taxonomy" id="246130"/>
    <lineage>
        <taxon>Bacteria</taxon>
        <taxon>Pseudomonadati</taxon>
        <taxon>Gemmatimonadota</taxon>
        <taxon>Gemmatimonadia</taxon>
        <taxon>Gemmatimonadales</taxon>
        <taxon>Gemmatimonadaceae</taxon>
        <taxon>environmental samples</taxon>
    </lineage>
</organism>
<proteinExistence type="inferred from homology"/>
<evidence type="ECO:0000256" key="1">
    <source>
        <dbReference type="ARBA" id="ARBA00008950"/>
    </source>
</evidence>
<dbReference type="EMBL" id="CADCTX010000634">
    <property type="protein sequence ID" value="CAA9335588.1"/>
    <property type="molecule type" value="Genomic_DNA"/>
</dbReference>
<evidence type="ECO:0000313" key="6">
    <source>
        <dbReference type="EMBL" id="CAA9335588.1"/>
    </source>
</evidence>
<gene>
    <name evidence="6" type="ORF">AVDCRST_MAG40-2145</name>
</gene>
<dbReference type="SUPFAM" id="SSF56300">
    <property type="entry name" value="Metallo-dependent phosphatases"/>
    <property type="match status" value="1"/>
</dbReference>
<name>A0A6J4LMD6_9BACT</name>
<dbReference type="Gene3D" id="3.60.21.10">
    <property type="match status" value="1"/>
</dbReference>
<dbReference type="EC" id="3.1.4.-" evidence="4"/>
<dbReference type="GO" id="GO:0046872">
    <property type="term" value="F:metal ion binding"/>
    <property type="evidence" value="ECO:0007669"/>
    <property type="project" value="UniProtKB-KW"/>
</dbReference>
<dbReference type="PANTHER" id="PTHR11124">
    <property type="entry name" value="VACUOLAR SORTING PROTEIN VPS29"/>
    <property type="match status" value="1"/>
</dbReference>
<dbReference type="InterPro" id="IPR024654">
    <property type="entry name" value="Calcineurin-like_PHP_lpxH"/>
</dbReference>
<dbReference type="NCBIfam" id="TIGR00040">
    <property type="entry name" value="yfcE"/>
    <property type="match status" value="1"/>
</dbReference>
<evidence type="ECO:0000256" key="4">
    <source>
        <dbReference type="RuleBase" id="RU362039"/>
    </source>
</evidence>
<dbReference type="InterPro" id="IPR029052">
    <property type="entry name" value="Metallo-depent_PP-like"/>
</dbReference>
<keyword evidence="2 4" id="KW-0479">Metal-binding</keyword>
<protein>
    <recommendedName>
        <fullName evidence="4">Phosphoesterase</fullName>
        <ecNumber evidence="4">3.1.4.-</ecNumber>
    </recommendedName>
</protein>
<dbReference type="AlphaFoldDB" id="A0A6J4LMD6"/>
<keyword evidence="3" id="KW-0378">Hydrolase</keyword>